<organism evidence="1 2">
    <name type="scientific">Gigaspora margarita</name>
    <dbReference type="NCBI Taxonomy" id="4874"/>
    <lineage>
        <taxon>Eukaryota</taxon>
        <taxon>Fungi</taxon>
        <taxon>Fungi incertae sedis</taxon>
        <taxon>Mucoromycota</taxon>
        <taxon>Glomeromycotina</taxon>
        <taxon>Glomeromycetes</taxon>
        <taxon>Diversisporales</taxon>
        <taxon>Gigasporaceae</taxon>
        <taxon>Gigaspora</taxon>
    </lineage>
</organism>
<comment type="caution">
    <text evidence="1">The sequence shown here is derived from an EMBL/GenBank/DDBJ whole genome shotgun (WGS) entry which is preliminary data.</text>
</comment>
<sequence length="117" mass="13102">AVCSTYFPFIIENNDDSSDSSDSSKNIIRNNNPTACNAPGFLAVQINILVSETNFIYSCWIQFQGLGLESVSGIQNTMIPIERSHGKNEMVDNFIKRKEVFVSADIPTCDSRKRKTF</sequence>
<gene>
    <name evidence="1" type="ORF">GMARGA_LOCUS26802</name>
</gene>
<dbReference type="Proteomes" id="UP000789901">
    <property type="component" value="Unassembled WGS sequence"/>
</dbReference>
<evidence type="ECO:0000313" key="2">
    <source>
        <dbReference type="Proteomes" id="UP000789901"/>
    </source>
</evidence>
<keyword evidence="2" id="KW-1185">Reference proteome</keyword>
<name>A0ABN7W5W5_GIGMA</name>
<protein>
    <submittedName>
        <fullName evidence="1">13335_t:CDS:1</fullName>
    </submittedName>
</protein>
<dbReference type="EMBL" id="CAJVQB010031805">
    <property type="protein sequence ID" value="CAG8817437.1"/>
    <property type="molecule type" value="Genomic_DNA"/>
</dbReference>
<evidence type="ECO:0000313" key="1">
    <source>
        <dbReference type="EMBL" id="CAG8817437.1"/>
    </source>
</evidence>
<proteinExistence type="predicted"/>
<reference evidence="1 2" key="1">
    <citation type="submission" date="2021-06" db="EMBL/GenBank/DDBJ databases">
        <authorList>
            <person name="Kallberg Y."/>
            <person name="Tangrot J."/>
            <person name="Rosling A."/>
        </authorList>
    </citation>
    <scope>NUCLEOTIDE SEQUENCE [LARGE SCALE GENOMIC DNA]</scope>
    <source>
        <strain evidence="1 2">120-4 pot B 10/14</strain>
    </source>
</reference>
<feature type="non-terminal residue" evidence="1">
    <location>
        <position position="1"/>
    </location>
</feature>
<accession>A0ABN7W5W5</accession>